<evidence type="ECO:0000259" key="6">
    <source>
        <dbReference type="Pfam" id="PF03016"/>
    </source>
</evidence>
<protein>
    <submittedName>
        <fullName evidence="7">Putative exostosin</fullName>
    </submittedName>
</protein>
<feature type="domain" description="Exostosin GT47" evidence="6">
    <location>
        <begin position="8"/>
        <end position="80"/>
    </location>
</feature>
<proteinExistence type="inferred from homology"/>
<dbReference type="EMBL" id="WOCE01000004">
    <property type="protein sequence ID" value="KAE9615777.1"/>
    <property type="molecule type" value="Genomic_DNA"/>
</dbReference>
<dbReference type="InterPro" id="IPR040911">
    <property type="entry name" value="Exostosin_GT47"/>
</dbReference>
<dbReference type="InterPro" id="IPR004263">
    <property type="entry name" value="Exostosin"/>
</dbReference>
<keyword evidence="4" id="KW-0812">Transmembrane</keyword>
<dbReference type="Proteomes" id="UP000447434">
    <property type="component" value="Chromosome 4"/>
</dbReference>
<dbReference type="PANTHER" id="PTHR11062:SF255">
    <property type="entry name" value="XYLOGLUCAN GALACTOSYLTRANSFERASE GT17-RELATED"/>
    <property type="match status" value="1"/>
</dbReference>
<evidence type="ECO:0000256" key="4">
    <source>
        <dbReference type="ARBA" id="ARBA00022968"/>
    </source>
</evidence>
<evidence type="ECO:0000313" key="8">
    <source>
        <dbReference type="Proteomes" id="UP000447434"/>
    </source>
</evidence>
<keyword evidence="4" id="KW-0735">Signal-anchor</keyword>
<name>A0A6A4QQF5_LUPAL</name>
<gene>
    <name evidence="7" type="ORF">Lalb_Chr04g0258881</name>
</gene>
<dbReference type="GO" id="GO:0000139">
    <property type="term" value="C:Golgi membrane"/>
    <property type="evidence" value="ECO:0007669"/>
    <property type="project" value="UniProtKB-SubCell"/>
</dbReference>
<dbReference type="GO" id="GO:0016757">
    <property type="term" value="F:glycosyltransferase activity"/>
    <property type="evidence" value="ECO:0007669"/>
    <property type="project" value="UniProtKB-KW"/>
</dbReference>
<keyword evidence="8" id="KW-1185">Reference proteome</keyword>
<keyword evidence="3" id="KW-0808">Transferase</keyword>
<reference evidence="8" key="1">
    <citation type="journal article" date="2020" name="Nat. Commun.">
        <title>Genome sequence of the cluster root forming white lupin.</title>
        <authorList>
            <person name="Hufnagel B."/>
            <person name="Marques A."/>
            <person name="Soriano A."/>
            <person name="Marques L."/>
            <person name="Divol F."/>
            <person name="Doumas P."/>
            <person name="Sallet E."/>
            <person name="Mancinotti D."/>
            <person name="Carrere S."/>
            <person name="Marande W."/>
            <person name="Arribat S."/>
            <person name="Keller J."/>
            <person name="Huneau C."/>
            <person name="Blein T."/>
            <person name="Aime D."/>
            <person name="Laguerre M."/>
            <person name="Taylor J."/>
            <person name="Schubert V."/>
            <person name="Nelson M."/>
            <person name="Geu-Flores F."/>
            <person name="Crespi M."/>
            <person name="Gallardo-Guerrero K."/>
            <person name="Delaux P.-M."/>
            <person name="Salse J."/>
            <person name="Berges H."/>
            <person name="Guyot R."/>
            <person name="Gouzy J."/>
            <person name="Peret B."/>
        </authorList>
    </citation>
    <scope>NUCLEOTIDE SEQUENCE [LARGE SCALE GENOMIC DNA]</scope>
    <source>
        <strain evidence="8">cv. Amiga</strain>
    </source>
</reference>
<keyword evidence="5" id="KW-0333">Golgi apparatus</keyword>
<evidence type="ECO:0000256" key="2">
    <source>
        <dbReference type="ARBA" id="ARBA00010271"/>
    </source>
</evidence>
<evidence type="ECO:0000313" key="7">
    <source>
        <dbReference type="EMBL" id="KAE9615777.1"/>
    </source>
</evidence>
<dbReference type="AlphaFoldDB" id="A0A6A4QQF5"/>
<keyword evidence="3" id="KW-0328">Glycosyltransferase</keyword>
<dbReference type="PANTHER" id="PTHR11062">
    <property type="entry name" value="EXOSTOSIN HEPARAN SULFATE GLYCOSYLTRANSFERASE -RELATED"/>
    <property type="match status" value="1"/>
</dbReference>
<dbReference type="Pfam" id="PF03016">
    <property type="entry name" value="Exostosin_GT47"/>
    <property type="match status" value="1"/>
</dbReference>
<evidence type="ECO:0000256" key="5">
    <source>
        <dbReference type="ARBA" id="ARBA00023034"/>
    </source>
</evidence>
<comment type="similarity">
    <text evidence="2">Belongs to the glycosyltransferase 47 family.</text>
</comment>
<accession>A0A6A4QQF5</accession>
<evidence type="ECO:0000256" key="1">
    <source>
        <dbReference type="ARBA" id="ARBA00004323"/>
    </source>
</evidence>
<comment type="subcellular location">
    <subcellularLocation>
        <location evidence="1">Golgi apparatus membrane</location>
        <topology evidence="1">Single-pass type II membrane protein</topology>
    </subcellularLocation>
</comment>
<comment type="caution">
    <text evidence="7">The sequence shown here is derived from an EMBL/GenBank/DDBJ whole genome shotgun (WGS) entry which is preliminary data.</text>
</comment>
<evidence type="ECO:0000256" key="3">
    <source>
        <dbReference type="ARBA" id="ARBA00022676"/>
    </source>
</evidence>
<sequence length="83" mass="9652">MWHEPMVVLEVMKNSRFCLQAPADSFTRKSTFDSMLAGCIPVVFSPHTAYTQYAWYLPQHTHSYSVFIDEKHTSGKYKIEQCC</sequence>
<organism evidence="7 8">
    <name type="scientific">Lupinus albus</name>
    <name type="common">White lupine</name>
    <name type="synonym">Lupinus termis</name>
    <dbReference type="NCBI Taxonomy" id="3870"/>
    <lineage>
        <taxon>Eukaryota</taxon>
        <taxon>Viridiplantae</taxon>
        <taxon>Streptophyta</taxon>
        <taxon>Embryophyta</taxon>
        <taxon>Tracheophyta</taxon>
        <taxon>Spermatophyta</taxon>
        <taxon>Magnoliopsida</taxon>
        <taxon>eudicotyledons</taxon>
        <taxon>Gunneridae</taxon>
        <taxon>Pentapetalae</taxon>
        <taxon>rosids</taxon>
        <taxon>fabids</taxon>
        <taxon>Fabales</taxon>
        <taxon>Fabaceae</taxon>
        <taxon>Papilionoideae</taxon>
        <taxon>50 kb inversion clade</taxon>
        <taxon>genistoids sensu lato</taxon>
        <taxon>core genistoids</taxon>
        <taxon>Genisteae</taxon>
        <taxon>Lupinus</taxon>
    </lineage>
</organism>
<dbReference type="OrthoDB" id="1924787at2759"/>